<accession>A0A1C0YPE1</accession>
<keyword evidence="1" id="KW-0812">Transmembrane</keyword>
<dbReference type="InterPro" id="IPR004474">
    <property type="entry name" value="LytR_CpsA_psr"/>
</dbReference>
<comment type="caution">
    <text evidence="3">The sequence shown here is derived from an EMBL/GenBank/DDBJ whole genome shotgun (WGS) entry which is preliminary data.</text>
</comment>
<organism evidence="3 4">
    <name type="scientific">Caryophanon latum</name>
    <dbReference type="NCBI Taxonomy" id="33977"/>
    <lineage>
        <taxon>Bacteria</taxon>
        <taxon>Bacillati</taxon>
        <taxon>Bacillota</taxon>
        <taxon>Bacilli</taxon>
        <taxon>Bacillales</taxon>
        <taxon>Caryophanaceae</taxon>
        <taxon>Caryophanon</taxon>
    </lineage>
</organism>
<keyword evidence="1" id="KW-0472">Membrane</keyword>
<feature type="transmembrane region" description="Helical" evidence="1">
    <location>
        <begin position="29"/>
        <end position="49"/>
    </location>
</feature>
<dbReference type="RefSeq" id="WP_066465443.1">
    <property type="nucleotide sequence ID" value="NZ_MATO01000048.1"/>
</dbReference>
<evidence type="ECO:0000313" key="3">
    <source>
        <dbReference type="EMBL" id="OCS89023.1"/>
    </source>
</evidence>
<evidence type="ECO:0000313" key="4">
    <source>
        <dbReference type="Proteomes" id="UP000093482"/>
    </source>
</evidence>
<dbReference type="AlphaFoldDB" id="A0A1C0YPE1"/>
<feature type="domain" description="Cell envelope-related transcriptional attenuator" evidence="2">
    <location>
        <begin position="79"/>
        <end position="191"/>
    </location>
</feature>
<protein>
    <recommendedName>
        <fullName evidence="2">Cell envelope-related transcriptional attenuator domain-containing protein</fullName>
    </recommendedName>
</protein>
<evidence type="ECO:0000259" key="2">
    <source>
        <dbReference type="Pfam" id="PF03816"/>
    </source>
</evidence>
<dbReference type="OrthoDB" id="2720222at2"/>
<evidence type="ECO:0000256" key="1">
    <source>
        <dbReference type="SAM" id="Phobius"/>
    </source>
</evidence>
<reference evidence="3 4" key="1">
    <citation type="submission" date="2016-07" db="EMBL/GenBank/DDBJ databases">
        <title>Caryophanon latum genome sequencing.</title>
        <authorList>
            <person name="Verma A."/>
            <person name="Pal Y."/>
            <person name="Krishnamurthi S."/>
        </authorList>
    </citation>
    <scope>NUCLEOTIDE SEQUENCE [LARGE SCALE GENOMIC DNA]</scope>
    <source>
        <strain evidence="3 4">DSM 14151</strain>
    </source>
</reference>
<name>A0A1C0YPE1_9BACL</name>
<keyword evidence="1" id="KW-1133">Transmembrane helix</keyword>
<sequence length="259" mass="28946">MKRLTFTEQDRQRVFAKLKAPSQARTPRLLPLIATLFLVVIAASFVASMRTDSNVATPPPAIETVLLALQDTSNRIPITLLVTIDDNTRTIHAASIPRDTHTETGKLAFATSDEQLTKTIEQLFSTTIDNTYVRTLSQLNELDAVMYTIQEAMQVRAIEQASFHLEAGTQTLNAEQLASLLLTATNYGGDTDIQQLTTLWLQHFHESAPFTTAPLHEYTIKAISLHDGMQSAQLDEQYVVQFDEAYLQQAKDALYSFEK</sequence>
<dbReference type="Pfam" id="PF03816">
    <property type="entry name" value="LytR_cpsA_psr"/>
    <property type="match status" value="1"/>
</dbReference>
<proteinExistence type="predicted"/>
<gene>
    <name evidence="3" type="ORF">A6K76_13200</name>
</gene>
<dbReference type="EMBL" id="MATO01000048">
    <property type="protein sequence ID" value="OCS89023.1"/>
    <property type="molecule type" value="Genomic_DNA"/>
</dbReference>
<keyword evidence="4" id="KW-1185">Reference proteome</keyword>
<dbReference type="Gene3D" id="3.40.630.190">
    <property type="entry name" value="LCP protein"/>
    <property type="match status" value="1"/>
</dbReference>
<dbReference type="Proteomes" id="UP000093482">
    <property type="component" value="Unassembled WGS sequence"/>
</dbReference>